<feature type="signal peptide" evidence="1">
    <location>
        <begin position="1"/>
        <end position="17"/>
    </location>
</feature>
<organism evidence="3 4">
    <name type="scientific">Mucor lusitanicus CBS 277.49</name>
    <dbReference type="NCBI Taxonomy" id="747725"/>
    <lineage>
        <taxon>Eukaryota</taxon>
        <taxon>Fungi</taxon>
        <taxon>Fungi incertae sedis</taxon>
        <taxon>Mucoromycota</taxon>
        <taxon>Mucoromycotina</taxon>
        <taxon>Mucoromycetes</taxon>
        <taxon>Mucorales</taxon>
        <taxon>Mucorineae</taxon>
        <taxon>Mucoraceae</taxon>
        <taxon>Mucor</taxon>
    </lineage>
</organism>
<dbReference type="SMART" id="SM00554">
    <property type="entry name" value="FAS1"/>
    <property type="match status" value="2"/>
</dbReference>
<evidence type="ECO:0000313" key="4">
    <source>
        <dbReference type="Proteomes" id="UP000077051"/>
    </source>
</evidence>
<dbReference type="Proteomes" id="UP000077051">
    <property type="component" value="Unassembled WGS sequence"/>
</dbReference>
<evidence type="ECO:0000256" key="1">
    <source>
        <dbReference type="SAM" id="SignalP"/>
    </source>
</evidence>
<dbReference type="InterPro" id="IPR036378">
    <property type="entry name" value="FAS1_dom_sf"/>
</dbReference>
<dbReference type="PROSITE" id="PS50213">
    <property type="entry name" value="FAS1"/>
    <property type="match status" value="2"/>
</dbReference>
<reference evidence="3 4" key="1">
    <citation type="submission" date="2015-06" db="EMBL/GenBank/DDBJ databases">
        <title>Expansion of signal transduction pathways in fungi by whole-genome duplication.</title>
        <authorList>
            <consortium name="DOE Joint Genome Institute"/>
            <person name="Corrochano L.M."/>
            <person name="Kuo A."/>
            <person name="Marcet-Houben M."/>
            <person name="Polaino S."/>
            <person name="Salamov A."/>
            <person name="Villalobos J.M."/>
            <person name="Alvarez M.I."/>
            <person name="Avalos J."/>
            <person name="Benito E.P."/>
            <person name="Benoit I."/>
            <person name="Burger G."/>
            <person name="Camino L.P."/>
            <person name="Canovas D."/>
            <person name="Cerda-Olmedo E."/>
            <person name="Cheng J.-F."/>
            <person name="Dominguez A."/>
            <person name="Elias M."/>
            <person name="Eslava A.P."/>
            <person name="Glaser F."/>
            <person name="Grimwood J."/>
            <person name="Gutierrez G."/>
            <person name="Heitman J."/>
            <person name="Henrissat B."/>
            <person name="Iturriaga E.A."/>
            <person name="Lang B.F."/>
            <person name="Lavin J.L."/>
            <person name="Lee S."/>
            <person name="Li W."/>
            <person name="Lindquist E."/>
            <person name="Lopez-Garcia S."/>
            <person name="Luque E.M."/>
            <person name="Marcos A.T."/>
            <person name="Martin J."/>
            <person name="Mccluskey K."/>
            <person name="Medina H.R."/>
            <person name="Miralles-Duran A."/>
            <person name="Miyazaki A."/>
            <person name="Munoz-Torres E."/>
            <person name="Oguiza J.A."/>
            <person name="Ohm R."/>
            <person name="Olmedo M."/>
            <person name="Orejas M."/>
            <person name="Ortiz-Castellanos L."/>
            <person name="Pisabarro A.G."/>
            <person name="Rodriguez-Romero J."/>
            <person name="Ruiz-Herrera J."/>
            <person name="Ruiz-Vazquez R."/>
            <person name="Sanz C."/>
            <person name="Schackwitz W."/>
            <person name="Schmutz J."/>
            <person name="Shahriari M."/>
            <person name="Shelest E."/>
            <person name="Silva-Franco F."/>
            <person name="Soanes D."/>
            <person name="Syed K."/>
            <person name="Tagua V.G."/>
            <person name="Talbot N.J."/>
            <person name="Thon M."/>
            <person name="De Vries R.P."/>
            <person name="Wiebenga A."/>
            <person name="Yadav J.S."/>
            <person name="Braun E.L."/>
            <person name="Baker S."/>
            <person name="Garre V."/>
            <person name="Horwitz B."/>
            <person name="Torres-Martinez S."/>
            <person name="Idnurm A."/>
            <person name="Herrera-Estrella A."/>
            <person name="Gabaldon T."/>
            <person name="Grigoriev I.V."/>
        </authorList>
    </citation>
    <scope>NUCLEOTIDE SEQUENCE [LARGE SCALE GENOMIC DNA]</scope>
    <source>
        <strain evidence="3 4">CBS 277.49</strain>
    </source>
</reference>
<evidence type="ECO:0000313" key="3">
    <source>
        <dbReference type="EMBL" id="OAD01859.1"/>
    </source>
</evidence>
<dbReference type="PANTHER" id="PTHR10900:SF77">
    <property type="entry name" value="FI19380P1"/>
    <property type="match status" value="1"/>
</dbReference>
<dbReference type="OrthoDB" id="286301at2759"/>
<keyword evidence="4" id="KW-1185">Reference proteome</keyword>
<dbReference type="PANTHER" id="PTHR10900">
    <property type="entry name" value="PERIOSTIN-RELATED"/>
    <property type="match status" value="1"/>
</dbReference>
<proteinExistence type="predicted"/>
<evidence type="ECO:0000259" key="2">
    <source>
        <dbReference type="PROSITE" id="PS50213"/>
    </source>
</evidence>
<gene>
    <name evidence="3" type="ORF">MUCCIDRAFT_111203</name>
</gene>
<dbReference type="Pfam" id="PF02469">
    <property type="entry name" value="Fasciclin"/>
    <property type="match status" value="2"/>
</dbReference>
<feature type="domain" description="FAS1" evidence="2">
    <location>
        <begin position="165"/>
        <end position="313"/>
    </location>
</feature>
<dbReference type="AlphaFoldDB" id="A0A162QSM3"/>
<dbReference type="GO" id="GO:0005615">
    <property type="term" value="C:extracellular space"/>
    <property type="evidence" value="ECO:0007669"/>
    <property type="project" value="TreeGrafter"/>
</dbReference>
<dbReference type="VEuPathDB" id="FungiDB:MUCCIDRAFT_111203"/>
<feature type="chain" id="PRO_5007838790" description="FAS1 domain-containing protein" evidence="1">
    <location>
        <begin position="18"/>
        <end position="375"/>
    </location>
</feature>
<protein>
    <recommendedName>
        <fullName evidence="2">FAS1 domain-containing protein</fullName>
    </recommendedName>
</protein>
<dbReference type="InterPro" id="IPR050904">
    <property type="entry name" value="Adhesion/Biosynth-related"/>
</dbReference>
<dbReference type="InterPro" id="IPR000782">
    <property type="entry name" value="FAS1_domain"/>
</dbReference>
<feature type="domain" description="FAS1" evidence="2">
    <location>
        <begin position="30"/>
        <end position="162"/>
    </location>
</feature>
<dbReference type="STRING" id="747725.A0A162QSM3"/>
<keyword evidence="1" id="KW-0732">Signal</keyword>
<dbReference type="SUPFAM" id="SSF82153">
    <property type="entry name" value="FAS1 domain"/>
    <property type="match status" value="2"/>
</dbReference>
<dbReference type="Gene3D" id="2.30.180.10">
    <property type="entry name" value="FAS1 domain"/>
    <property type="match status" value="2"/>
</dbReference>
<accession>A0A162QSM3</accession>
<comment type="caution">
    <text evidence="3">The sequence shown here is derived from an EMBL/GenBank/DDBJ whole genome shotgun (WGS) entry which is preliminary data.</text>
</comment>
<sequence length="375" mass="40781">MRTVLLLSALFTCHAVALRSMWEELSMSESKTFYHAINNNTKLFPFRAILQNTTATANNKTFFIPSEKAMQSAIENNLYSNKTTLDELLYSILPVTHDVHSLTSSTQRQYVKTLSANYSTIILSPPSTSSSNIQVLAGITVANITNYTLCSNGIVYYVDQFIAAPLNVINTISTLSELNQLENIIKSQNLSNIFTATPNQTIFAPVDAAWSALNGTNVPFGTMIHDLKYHVANGTYYQQDLLNKNLTLATTFSSATVQTEAYADGRIVIIGGAYAADSMDGVADDTTLTVANIVRSDILTSSGTVIHLIDKILPADPTNVVSLVRGGDITSNTTKSRNVNALAAQTSSSATTRMFSHGLFLIVFTAIMTCYTISY</sequence>
<dbReference type="EMBL" id="AMYB01000005">
    <property type="protein sequence ID" value="OAD01859.1"/>
    <property type="molecule type" value="Genomic_DNA"/>
</dbReference>
<name>A0A162QSM3_MUCCL</name>